<dbReference type="AlphaFoldDB" id="A0A1Z1MD55"/>
<keyword evidence="1" id="KW-0934">Plastid</keyword>
<evidence type="ECO:0000313" key="1">
    <source>
        <dbReference type="EMBL" id="ARW63711.1"/>
    </source>
</evidence>
<organism evidence="1">
    <name type="scientific">Chondria sp.</name>
    <name type="common">in: red algae</name>
    <dbReference type="NCBI Taxonomy" id="1982705"/>
    <lineage>
        <taxon>Eukaryota</taxon>
        <taxon>Rhodophyta</taxon>
        <taxon>Florideophyceae</taxon>
        <taxon>Rhodymeniophycidae</taxon>
        <taxon>Ceramiales</taxon>
        <taxon>Rhodomelaceae</taxon>
        <taxon>Chondrieae</taxon>
        <taxon>Chondria</taxon>
    </lineage>
</organism>
<sequence>MIDRSNLLSTYLRGSWFSQTNAYLIKHKTQRVLKKKLQLLLSKSHKGNIMFCNDNHQITAKFKIQSIRGILGLPRNILLNNNIDISIERLNLNLFKINYHIIQYNFTYEEYIYTIDNNLMFSSGILKDIGHNRYLGVIISSYIRLQN</sequence>
<proteinExistence type="predicted"/>
<protein>
    <submittedName>
        <fullName evidence="1">Uncharacterized protein</fullName>
    </submittedName>
</protein>
<accession>A0A1Z1MD55</accession>
<name>A0A1Z1MD55_9FLOR</name>
<keyword evidence="1" id="KW-0150">Chloroplast</keyword>
<reference evidence="1" key="1">
    <citation type="journal article" date="2017" name="J. Phycol.">
        <title>Analysis of chloroplast genomes and a supermatrix inform reclassification of the Rhodomelaceae (Rhodophyta).</title>
        <authorList>
            <person name="Diaz-Tapia P."/>
            <person name="Maggs C.A."/>
            <person name="West J.A."/>
            <person name="Verbruggen H."/>
        </authorList>
    </citation>
    <scope>NUCLEOTIDE SEQUENCE</scope>
    <source>
        <strain evidence="1">PD620</strain>
    </source>
</reference>
<geneLocation type="chloroplast" evidence="1"/>
<gene>
    <name evidence="1" type="primary">ycf58</name>
</gene>
<dbReference type="EMBL" id="MF101429">
    <property type="protein sequence ID" value="ARW63711.1"/>
    <property type="molecule type" value="Genomic_DNA"/>
</dbReference>